<accession>A0A6A1VWR5</accession>
<comment type="caution">
    <text evidence="3">The sequence shown here is derived from an EMBL/GenBank/DDBJ whole genome shotgun (WGS) entry which is preliminary data.</text>
</comment>
<dbReference type="AlphaFoldDB" id="A0A6A1VWR5"/>
<dbReference type="InterPro" id="IPR058594">
    <property type="entry name" value="PB1-like_dom_pln"/>
</dbReference>
<proteinExistence type="predicted"/>
<dbReference type="Pfam" id="PF26130">
    <property type="entry name" value="PB1-like"/>
    <property type="match status" value="1"/>
</dbReference>
<keyword evidence="4" id="KW-1185">Reference proteome</keyword>
<sequence length="202" mass="22947">MALDFFLFGVHYSGWFSRQFGCTYVLGDVGMYDELYDLNCLSFFELEIVVKPFGYKAGDLIYYKQPTKNLDEGLQLVLSNHDVLEMTTLTKIVPDHLQFEVSPHLVEMLDIRQRDRGDDDGHRHLRKGKAPMKETVQQESEESEGNGSDMARSDVLASPVVIDVVEGASSLPEPYRGPKFHERDLVSPVSQARDEVFILQTV</sequence>
<gene>
    <name evidence="3" type="ORF">CJ030_MR4G024551</name>
</gene>
<protein>
    <recommendedName>
        <fullName evidence="2">PB1-like domain-containing protein</fullName>
    </recommendedName>
</protein>
<reference evidence="3 4" key="1">
    <citation type="journal article" date="2019" name="Plant Biotechnol. J.">
        <title>The red bayberry genome and genetic basis of sex determination.</title>
        <authorList>
            <person name="Jia H.M."/>
            <person name="Jia H.J."/>
            <person name="Cai Q.L."/>
            <person name="Wang Y."/>
            <person name="Zhao H.B."/>
            <person name="Yang W.F."/>
            <person name="Wang G.Y."/>
            <person name="Li Y.H."/>
            <person name="Zhan D.L."/>
            <person name="Shen Y.T."/>
            <person name="Niu Q.F."/>
            <person name="Chang L."/>
            <person name="Qiu J."/>
            <person name="Zhao L."/>
            <person name="Xie H.B."/>
            <person name="Fu W.Y."/>
            <person name="Jin J."/>
            <person name="Li X.W."/>
            <person name="Jiao Y."/>
            <person name="Zhou C.C."/>
            <person name="Tu T."/>
            <person name="Chai C.Y."/>
            <person name="Gao J.L."/>
            <person name="Fan L.J."/>
            <person name="van de Weg E."/>
            <person name="Wang J.Y."/>
            <person name="Gao Z.S."/>
        </authorList>
    </citation>
    <scope>NUCLEOTIDE SEQUENCE [LARGE SCALE GENOMIC DNA]</scope>
    <source>
        <tissue evidence="3">Leaves</tissue>
    </source>
</reference>
<feature type="domain" description="PB1-like" evidence="2">
    <location>
        <begin position="8"/>
        <end position="91"/>
    </location>
</feature>
<dbReference type="OrthoDB" id="695246at2759"/>
<dbReference type="Proteomes" id="UP000516437">
    <property type="component" value="Chromosome 4"/>
</dbReference>
<evidence type="ECO:0000313" key="3">
    <source>
        <dbReference type="EMBL" id="KAB1215998.1"/>
    </source>
</evidence>
<evidence type="ECO:0000313" key="4">
    <source>
        <dbReference type="Proteomes" id="UP000516437"/>
    </source>
</evidence>
<evidence type="ECO:0000259" key="2">
    <source>
        <dbReference type="Pfam" id="PF26130"/>
    </source>
</evidence>
<organism evidence="3 4">
    <name type="scientific">Morella rubra</name>
    <name type="common">Chinese bayberry</name>
    <dbReference type="NCBI Taxonomy" id="262757"/>
    <lineage>
        <taxon>Eukaryota</taxon>
        <taxon>Viridiplantae</taxon>
        <taxon>Streptophyta</taxon>
        <taxon>Embryophyta</taxon>
        <taxon>Tracheophyta</taxon>
        <taxon>Spermatophyta</taxon>
        <taxon>Magnoliopsida</taxon>
        <taxon>eudicotyledons</taxon>
        <taxon>Gunneridae</taxon>
        <taxon>Pentapetalae</taxon>
        <taxon>rosids</taxon>
        <taxon>fabids</taxon>
        <taxon>Fagales</taxon>
        <taxon>Myricaceae</taxon>
        <taxon>Morella</taxon>
    </lineage>
</organism>
<name>A0A6A1VWR5_9ROSI</name>
<dbReference type="EMBL" id="RXIC02000022">
    <property type="protein sequence ID" value="KAB1215998.1"/>
    <property type="molecule type" value="Genomic_DNA"/>
</dbReference>
<evidence type="ECO:0000256" key="1">
    <source>
        <dbReference type="SAM" id="MobiDB-lite"/>
    </source>
</evidence>
<feature type="region of interest" description="Disordered" evidence="1">
    <location>
        <begin position="115"/>
        <end position="152"/>
    </location>
</feature>